<comment type="caution">
    <text evidence="2">The sequence shown here is derived from an EMBL/GenBank/DDBJ whole genome shotgun (WGS) entry which is preliminary data.</text>
</comment>
<dbReference type="Gene3D" id="3.60.120.10">
    <property type="entry name" value="Anthranilate synthase"/>
    <property type="match status" value="1"/>
</dbReference>
<protein>
    <submittedName>
        <fullName evidence="2">Chorismate-binding protein</fullName>
    </submittedName>
</protein>
<dbReference type="Proteomes" id="UP000820977">
    <property type="component" value="Unassembled WGS sequence"/>
</dbReference>
<feature type="domain" description="Chorismate-utilising enzyme C-terminal" evidence="1">
    <location>
        <begin position="89"/>
        <end position="346"/>
    </location>
</feature>
<dbReference type="PANTHER" id="PTHR42839">
    <property type="entry name" value="ISOCHORISMATE SYNTHASE ENTC"/>
    <property type="match status" value="1"/>
</dbReference>
<dbReference type="InterPro" id="IPR015890">
    <property type="entry name" value="Chorismate_C"/>
</dbReference>
<evidence type="ECO:0000313" key="2">
    <source>
        <dbReference type="EMBL" id="NPE25419.1"/>
    </source>
</evidence>
<dbReference type="EMBL" id="JABKKJ010000011">
    <property type="protein sequence ID" value="NPE25419.1"/>
    <property type="molecule type" value="Genomic_DNA"/>
</dbReference>
<name>A0ABX2B1M7_9BACT</name>
<sequence>MRESYAMYRLPHADQFTVIRQTSGEPLQLQSCAELAGVEGFVMAPFEISARNPILVLKPDVIEDVQLSEEEQVIGAMLSCDCDEEERLSYSRDFDIFHRRLVCGDFGKIVLARRHDMLCDSQISPERLFRRACNMYPRMFVALVSTPVSGTWLMATPEILLEGEGRHWHTMALAGTMKLEGQQLLFDIPAGSRNDNGSIEWSEKNRCEQRIVAKYIAECLGKYSDEMVENGPYKSRAGNIVHLRSDFSFVLRNGECIGNLINDLHPTPAVCGLPKAETYGFIVKNEHGDRNYYSGFAGPWLKSSRSHLYVSLRCMQIEDRRYRMYAGGGLLADSIEQQEWDETEAKLETMKGVFG</sequence>
<evidence type="ECO:0000313" key="3">
    <source>
        <dbReference type="Proteomes" id="UP000820977"/>
    </source>
</evidence>
<gene>
    <name evidence="2" type="ORF">HPS54_07835</name>
</gene>
<keyword evidence="3" id="KW-1185">Reference proteome</keyword>
<dbReference type="InterPro" id="IPR005801">
    <property type="entry name" value="ADC_synthase"/>
</dbReference>
<dbReference type="PANTHER" id="PTHR42839:SF2">
    <property type="entry name" value="ISOCHORISMATE SYNTHASE ENTC"/>
    <property type="match status" value="1"/>
</dbReference>
<accession>A0ABX2B1M7</accession>
<dbReference type="RefSeq" id="WP_172344885.1">
    <property type="nucleotide sequence ID" value="NZ_CASYYZ010000057.1"/>
</dbReference>
<dbReference type="SUPFAM" id="SSF56322">
    <property type="entry name" value="ADC synthase"/>
    <property type="match status" value="1"/>
</dbReference>
<evidence type="ECO:0000259" key="1">
    <source>
        <dbReference type="Pfam" id="PF00425"/>
    </source>
</evidence>
<dbReference type="Pfam" id="PF00425">
    <property type="entry name" value="Chorismate_bind"/>
    <property type="match status" value="1"/>
</dbReference>
<proteinExistence type="predicted"/>
<reference evidence="2 3" key="1">
    <citation type="submission" date="2020-05" db="EMBL/GenBank/DDBJ databases">
        <title>Distinct polysaccharide utilization as determinants for interspecies competition between intestinal Prevotella spp.</title>
        <authorList>
            <person name="Galvez E.J.C."/>
            <person name="Iljazovic A."/>
            <person name="Strowig T."/>
        </authorList>
    </citation>
    <scope>NUCLEOTIDE SEQUENCE [LARGE SCALE GENOMIC DNA]</scope>
    <source>
        <strain evidence="2 3">PCHR</strain>
    </source>
</reference>
<organism evidence="2 3">
    <name type="scientific">Xylanibacter caecicola</name>
    <dbReference type="NCBI Taxonomy" id="2736294"/>
    <lineage>
        <taxon>Bacteria</taxon>
        <taxon>Pseudomonadati</taxon>
        <taxon>Bacteroidota</taxon>
        <taxon>Bacteroidia</taxon>
        <taxon>Bacteroidales</taxon>
        <taxon>Prevotellaceae</taxon>
        <taxon>Xylanibacter</taxon>
    </lineage>
</organism>